<name>A0A1N6FVH0_9BACT</name>
<gene>
    <name evidence="1" type="ORF">SAMN05444394_2758</name>
</gene>
<dbReference type="EMBL" id="FSRC01000002">
    <property type="protein sequence ID" value="SIN99232.1"/>
    <property type="molecule type" value="Genomic_DNA"/>
</dbReference>
<dbReference type="STRING" id="226505.SAMN05444394_2758"/>
<organism evidence="1 2">
    <name type="scientific">Algoriphagus halophilus</name>
    <dbReference type="NCBI Taxonomy" id="226505"/>
    <lineage>
        <taxon>Bacteria</taxon>
        <taxon>Pseudomonadati</taxon>
        <taxon>Bacteroidota</taxon>
        <taxon>Cytophagia</taxon>
        <taxon>Cytophagales</taxon>
        <taxon>Cyclobacteriaceae</taxon>
        <taxon>Algoriphagus</taxon>
    </lineage>
</organism>
<dbReference type="OrthoDB" id="839740at2"/>
<sequence length="127" mass="14585">MIKVQDCILDRNRDLNSGDFESNFAKYISLYSGDSEIQHNYMAENMVDKIASVLSQIHSSLGKQSFLSDPDVIAEFPKGLPSDFYHGIAWNGLKFTDLWRYNLPDRVSYEKYQRVGAENLTYNCNSN</sequence>
<evidence type="ECO:0000313" key="1">
    <source>
        <dbReference type="EMBL" id="SIN99232.1"/>
    </source>
</evidence>
<proteinExistence type="predicted"/>
<evidence type="ECO:0000313" key="2">
    <source>
        <dbReference type="Proteomes" id="UP000185221"/>
    </source>
</evidence>
<dbReference type="AlphaFoldDB" id="A0A1N6FVH0"/>
<keyword evidence="2" id="KW-1185">Reference proteome</keyword>
<dbReference type="Proteomes" id="UP000185221">
    <property type="component" value="Unassembled WGS sequence"/>
</dbReference>
<reference evidence="2" key="1">
    <citation type="submission" date="2016-11" db="EMBL/GenBank/DDBJ databases">
        <authorList>
            <person name="Varghese N."/>
            <person name="Submissions S."/>
        </authorList>
    </citation>
    <scope>NUCLEOTIDE SEQUENCE [LARGE SCALE GENOMIC DNA]</scope>
    <source>
        <strain evidence="2">DSM 15292</strain>
    </source>
</reference>
<accession>A0A1N6FVH0</accession>
<protein>
    <submittedName>
        <fullName evidence="1">Uncharacterized protein</fullName>
    </submittedName>
</protein>
<dbReference type="RefSeq" id="WP_074225561.1">
    <property type="nucleotide sequence ID" value="NZ_FSRC01000002.1"/>
</dbReference>